<dbReference type="InterPro" id="IPR023380">
    <property type="entry name" value="DsbB-like_sf"/>
</dbReference>
<evidence type="ECO:0000256" key="2">
    <source>
        <dbReference type="ARBA" id="ARBA00022692"/>
    </source>
</evidence>
<dbReference type="EMBL" id="LPUY01000134">
    <property type="protein sequence ID" value="KUP90934.1"/>
    <property type="molecule type" value="Genomic_DNA"/>
</dbReference>
<dbReference type="InterPro" id="IPR003752">
    <property type="entry name" value="DiS_bond_form_DsbB/BdbC"/>
</dbReference>
<evidence type="ECO:0000256" key="5">
    <source>
        <dbReference type="SAM" id="Phobius"/>
    </source>
</evidence>
<dbReference type="PIRSF" id="PIRSF033913">
    <property type="entry name" value="S-S_format_DsbB"/>
    <property type="match status" value="1"/>
</dbReference>
<protein>
    <submittedName>
        <fullName evidence="6">Disulfide bond formation protein B</fullName>
    </submittedName>
</protein>
<keyword evidence="2 5" id="KW-0812">Transmembrane</keyword>
<reference evidence="6 7" key="1">
    <citation type="submission" date="2015-12" db="EMBL/GenBank/DDBJ databases">
        <title>Genome sequence of the marine Rhodobacteraceae strain O3.65, Candidatus Tritonibacter horizontis.</title>
        <authorList>
            <person name="Poehlein A."/>
            <person name="Giebel H.A."/>
            <person name="Voget S."/>
            <person name="Brinkhoff T."/>
        </authorList>
    </citation>
    <scope>NUCLEOTIDE SEQUENCE [LARGE SCALE GENOMIC DNA]</scope>
    <source>
        <strain evidence="6 7">O3.65</strain>
    </source>
</reference>
<keyword evidence="4 5" id="KW-0472">Membrane</keyword>
<feature type="transmembrane region" description="Helical" evidence="5">
    <location>
        <begin position="46"/>
        <end position="79"/>
    </location>
</feature>
<dbReference type="GO" id="GO:0015035">
    <property type="term" value="F:protein-disulfide reductase activity"/>
    <property type="evidence" value="ECO:0007669"/>
    <property type="project" value="InterPro"/>
</dbReference>
<dbReference type="SUPFAM" id="SSF158442">
    <property type="entry name" value="DsbB-like"/>
    <property type="match status" value="1"/>
</dbReference>
<dbReference type="GO" id="GO:0016020">
    <property type="term" value="C:membrane"/>
    <property type="evidence" value="ECO:0007669"/>
    <property type="project" value="UniProtKB-SubCell"/>
</dbReference>
<organism evidence="6 7">
    <name type="scientific">Tritonibacter horizontis</name>
    <dbReference type="NCBI Taxonomy" id="1768241"/>
    <lineage>
        <taxon>Bacteria</taxon>
        <taxon>Pseudomonadati</taxon>
        <taxon>Pseudomonadota</taxon>
        <taxon>Alphaproteobacteria</taxon>
        <taxon>Rhodobacterales</taxon>
        <taxon>Paracoccaceae</taxon>
        <taxon>Tritonibacter</taxon>
    </lineage>
</organism>
<dbReference type="RefSeq" id="WP_068248596.1">
    <property type="nucleotide sequence ID" value="NZ_LPUY01000134.1"/>
</dbReference>
<dbReference type="PATRIC" id="fig|1768241.3.peg.4483"/>
<keyword evidence="3 5" id="KW-1133">Transmembrane helix</keyword>
<evidence type="ECO:0000313" key="7">
    <source>
        <dbReference type="Proteomes" id="UP000068382"/>
    </source>
</evidence>
<dbReference type="Proteomes" id="UP000068382">
    <property type="component" value="Unassembled WGS sequence"/>
</dbReference>
<evidence type="ECO:0000256" key="1">
    <source>
        <dbReference type="ARBA" id="ARBA00004141"/>
    </source>
</evidence>
<dbReference type="Pfam" id="PF02600">
    <property type="entry name" value="DsbB"/>
    <property type="match status" value="1"/>
</dbReference>
<dbReference type="InterPro" id="IPR024199">
    <property type="entry name" value="Uncharacterised_DsbB"/>
</dbReference>
<proteinExistence type="predicted"/>
<feature type="transmembrane region" description="Helical" evidence="5">
    <location>
        <begin position="6"/>
        <end position="25"/>
    </location>
</feature>
<dbReference type="AlphaFoldDB" id="A0A132BRI2"/>
<evidence type="ECO:0000256" key="3">
    <source>
        <dbReference type="ARBA" id="ARBA00022989"/>
    </source>
</evidence>
<accession>A0A132BRI2</accession>
<comment type="subcellular location">
    <subcellularLocation>
        <location evidence="1">Membrane</location>
        <topology evidence="1">Multi-pass membrane protein</topology>
    </subcellularLocation>
</comment>
<dbReference type="OrthoDB" id="9808637at2"/>
<evidence type="ECO:0000313" key="6">
    <source>
        <dbReference type="EMBL" id="KUP90934.1"/>
    </source>
</evidence>
<dbReference type="GO" id="GO:0006457">
    <property type="term" value="P:protein folding"/>
    <property type="evidence" value="ECO:0007669"/>
    <property type="project" value="InterPro"/>
</dbReference>
<sequence length="154" mass="16021">MTFSRFLILIATAGSAMLLLGAFGFQYIGDLAPCKMCIWQRYPHGAAIGIGALALVISGAGLAYVGALATLVTAAIGGFHAGVEQGWWQGPTTCTSGPVGGLSSEELMNQIMSAPLVRCDEIPWQMLGLSMAGWNAVLSLCLCGLWIAAARSAR</sequence>
<keyword evidence="7" id="KW-1185">Reference proteome</keyword>
<evidence type="ECO:0000256" key="4">
    <source>
        <dbReference type="ARBA" id="ARBA00023136"/>
    </source>
</evidence>
<feature type="transmembrane region" description="Helical" evidence="5">
    <location>
        <begin position="132"/>
        <end position="150"/>
    </location>
</feature>
<dbReference type="Gene3D" id="1.20.1550.10">
    <property type="entry name" value="DsbB-like"/>
    <property type="match status" value="1"/>
</dbReference>
<comment type="caution">
    <text evidence="6">The sequence shown here is derived from an EMBL/GenBank/DDBJ whole genome shotgun (WGS) entry which is preliminary data.</text>
</comment>
<name>A0A132BRI2_9RHOB</name>
<gene>
    <name evidence="6" type="primary">dsbB</name>
    <name evidence="6" type="ORF">TRIHO_42900</name>
</gene>